<dbReference type="PANTHER" id="PTHR43397:SF1">
    <property type="entry name" value="ERGOTHIONEINE BIOSYNTHESIS PROTEIN 1"/>
    <property type="match status" value="1"/>
</dbReference>
<proteinExistence type="predicted"/>
<dbReference type="Pfam" id="PF10017">
    <property type="entry name" value="Methyltransf_33"/>
    <property type="match status" value="1"/>
</dbReference>
<dbReference type="InterPro" id="IPR029063">
    <property type="entry name" value="SAM-dependent_MTases_sf"/>
</dbReference>
<dbReference type="InterPro" id="IPR019257">
    <property type="entry name" value="MeTrfase_dom"/>
</dbReference>
<evidence type="ECO:0000256" key="2">
    <source>
        <dbReference type="ARBA" id="ARBA00022679"/>
    </source>
</evidence>
<organism evidence="4 5">
    <name type="scientific">Azomonas macrocytogenes</name>
    <name type="common">Azotobacter macrocytogenes</name>
    <dbReference type="NCBI Taxonomy" id="69962"/>
    <lineage>
        <taxon>Bacteria</taxon>
        <taxon>Pseudomonadati</taxon>
        <taxon>Pseudomonadota</taxon>
        <taxon>Gammaproteobacteria</taxon>
        <taxon>Pseudomonadales</taxon>
        <taxon>Pseudomonadaceae</taxon>
        <taxon>Azomonas</taxon>
    </lineage>
</organism>
<dbReference type="PIRSF" id="PIRSF018005">
    <property type="entry name" value="UCP018005"/>
    <property type="match status" value="1"/>
</dbReference>
<evidence type="ECO:0000313" key="4">
    <source>
        <dbReference type="EMBL" id="MBB3103693.1"/>
    </source>
</evidence>
<evidence type="ECO:0000256" key="1">
    <source>
        <dbReference type="ARBA" id="ARBA00022603"/>
    </source>
</evidence>
<dbReference type="AlphaFoldDB" id="A0A839T7Q0"/>
<keyword evidence="2 4" id="KW-0808">Transferase</keyword>
<dbReference type="GO" id="GO:0032259">
    <property type="term" value="P:methylation"/>
    <property type="evidence" value="ECO:0007669"/>
    <property type="project" value="UniProtKB-KW"/>
</dbReference>
<keyword evidence="1 4" id="KW-0489">Methyltransferase</keyword>
<dbReference type="PANTHER" id="PTHR43397">
    <property type="entry name" value="ERGOTHIONEINE BIOSYNTHESIS PROTEIN 1"/>
    <property type="match status" value="1"/>
</dbReference>
<protein>
    <submittedName>
        <fullName evidence="4">Dimethylhistidine N-methyltransferase</fullName>
    </submittedName>
</protein>
<keyword evidence="5" id="KW-1185">Reference proteome</keyword>
<dbReference type="Gene3D" id="3.40.50.150">
    <property type="entry name" value="Vaccinia Virus protein VP39"/>
    <property type="match status" value="1"/>
</dbReference>
<dbReference type="EMBL" id="JACHXI010000009">
    <property type="protein sequence ID" value="MBB3103693.1"/>
    <property type="molecule type" value="Genomic_DNA"/>
</dbReference>
<comment type="caution">
    <text evidence="4">The sequence shown here is derived from an EMBL/GenBank/DDBJ whole genome shotgun (WGS) entry which is preliminary data.</text>
</comment>
<dbReference type="InterPro" id="IPR051128">
    <property type="entry name" value="EgtD_Methyltrsf_superfamily"/>
</dbReference>
<dbReference type="RefSeq" id="WP_183166615.1">
    <property type="nucleotide sequence ID" value="NZ_JACHXI010000009.1"/>
</dbReference>
<dbReference type="InterPro" id="IPR017804">
    <property type="entry name" value="MeTrfase_EgtD-like"/>
</dbReference>
<sequence length="320" mass="36275">MALAVQVHGQYPLKQQDALRDAVLAGFSVSPKWLPPKFFYDRRGSELFEAICRQPEYYLTRTEEQILVRAVREIGELTGPGADLLEFGSGASHKVRLLLEALRPARYLGIDISEDFLLSSTRRLAADYPWLDVHAFCSDFSQCAILPEGFASEHALAFFPGSSLGNFTPPQARRFLSELQQLLPKGGGLLIGIDLVKDRKILEAAYNDAAGITAAFNLNLLERIRNELDSDIDRSRFRHRAFFNEIESRIEMHLISKTTQDVNIEGRQFRFENDESLHTENSYKYSLESFTALAKSAGFEPMACWTDLKELFSVHYLVRS</sequence>
<dbReference type="Proteomes" id="UP000549250">
    <property type="component" value="Unassembled WGS sequence"/>
</dbReference>
<feature type="domain" description="Histidine-specific methyltransferase SAM-dependent" evidence="3">
    <location>
        <begin position="20"/>
        <end position="317"/>
    </location>
</feature>
<evidence type="ECO:0000259" key="3">
    <source>
        <dbReference type="Pfam" id="PF10017"/>
    </source>
</evidence>
<dbReference type="InterPro" id="IPR035094">
    <property type="entry name" value="EgtD"/>
</dbReference>
<dbReference type="NCBIfam" id="TIGR03438">
    <property type="entry name" value="egtD_ergothio"/>
    <property type="match status" value="1"/>
</dbReference>
<name>A0A839T7Q0_AZOMA</name>
<accession>A0A839T7Q0</accession>
<reference evidence="4 5" key="1">
    <citation type="submission" date="2020-08" db="EMBL/GenBank/DDBJ databases">
        <title>Genomic Encyclopedia of Type Strains, Phase III (KMG-III): the genomes of soil and plant-associated and newly described type strains.</title>
        <authorList>
            <person name="Whitman W."/>
        </authorList>
    </citation>
    <scope>NUCLEOTIDE SEQUENCE [LARGE SCALE GENOMIC DNA]</scope>
    <source>
        <strain evidence="4 5">CECT 4462</strain>
    </source>
</reference>
<evidence type="ECO:0000313" key="5">
    <source>
        <dbReference type="Proteomes" id="UP000549250"/>
    </source>
</evidence>
<gene>
    <name evidence="4" type="ORF">FHR87_002090</name>
</gene>
<dbReference type="SUPFAM" id="SSF53335">
    <property type="entry name" value="S-adenosyl-L-methionine-dependent methyltransferases"/>
    <property type="match status" value="1"/>
</dbReference>
<dbReference type="GO" id="GO:0008168">
    <property type="term" value="F:methyltransferase activity"/>
    <property type="evidence" value="ECO:0007669"/>
    <property type="project" value="UniProtKB-KW"/>
</dbReference>